<reference evidence="3" key="1">
    <citation type="submission" date="2006-10" db="EMBL/GenBank/DDBJ databases">
        <authorList>
            <person name="Amadeo P."/>
            <person name="Zhao Q."/>
            <person name="Wortman J."/>
            <person name="Fraser-Liggett C."/>
            <person name="Carlton J."/>
        </authorList>
    </citation>
    <scope>NUCLEOTIDE SEQUENCE</scope>
    <source>
        <strain evidence="3">G3</strain>
    </source>
</reference>
<accession>A2G543</accession>
<dbReference type="PROSITE" id="PS50297">
    <property type="entry name" value="ANK_REP_REGION"/>
    <property type="match status" value="1"/>
</dbReference>
<dbReference type="InterPro" id="IPR002110">
    <property type="entry name" value="Ankyrin_rpt"/>
</dbReference>
<dbReference type="Pfam" id="PF12796">
    <property type="entry name" value="Ank_2"/>
    <property type="match status" value="1"/>
</dbReference>
<feature type="repeat" description="ANK" evidence="1">
    <location>
        <begin position="182"/>
        <end position="214"/>
    </location>
</feature>
<organism evidence="3 4">
    <name type="scientific">Trichomonas vaginalis (strain ATCC PRA-98 / G3)</name>
    <dbReference type="NCBI Taxonomy" id="412133"/>
    <lineage>
        <taxon>Eukaryota</taxon>
        <taxon>Metamonada</taxon>
        <taxon>Parabasalia</taxon>
        <taxon>Trichomonadida</taxon>
        <taxon>Trichomonadidae</taxon>
        <taxon>Trichomonas</taxon>
    </lineage>
</organism>
<gene>
    <name evidence="3" type="ORF">TVAG_436150</name>
</gene>
<dbReference type="RefSeq" id="XP_001300653.1">
    <property type="nucleotide sequence ID" value="XM_001300652.1"/>
</dbReference>
<keyword evidence="1" id="KW-0040">ANK repeat</keyword>
<evidence type="ECO:0000256" key="1">
    <source>
        <dbReference type="PROSITE-ProRule" id="PRU00023"/>
    </source>
</evidence>
<dbReference type="STRING" id="5722.A2G543"/>
<dbReference type="InParanoid" id="A2G543"/>
<dbReference type="Proteomes" id="UP000001542">
    <property type="component" value="Unassembled WGS sequence"/>
</dbReference>
<dbReference type="InterPro" id="IPR036770">
    <property type="entry name" value="Ankyrin_rpt-contain_sf"/>
</dbReference>
<dbReference type="OrthoDB" id="20727at2759"/>
<evidence type="ECO:0000313" key="3">
    <source>
        <dbReference type="EMBL" id="EAX87723.1"/>
    </source>
</evidence>
<dbReference type="Pfam" id="PF00023">
    <property type="entry name" value="Ank"/>
    <property type="match status" value="1"/>
</dbReference>
<dbReference type="PROSITE" id="PS50088">
    <property type="entry name" value="ANK_REPEAT"/>
    <property type="match status" value="1"/>
</dbReference>
<keyword evidence="2" id="KW-0175">Coiled coil</keyword>
<reference evidence="3" key="2">
    <citation type="journal article" date="2007" name="Science">
        <title>Draft genome sequence of the sexually transmitted pathogen Trichomonas vaginalis.</title>
        <authorList>
            <person name="Carlton J.M."/>
            <person name="Hirt R.P."/>
            <person name="Silva J.C."/>
            <person name="Delcher A.L."/>
            <person name="Schatz M."/>
            <person name="Zhao Q."/>
            <person name="Wortman J.R."/>
            <person name="Bidwell S.L."/>
            <person name="Alsmark U.C.M."/>
            <person name="Besteiro S."/>
            <person name="Sicheritz-Ponten T."/>
            <person name="Noel C.J."/>
            <person name="Dacks J.B."/>
            <person name="Foster P.G."/>
            <person name="Simillion C."/>
            <person name="Van de Peer Y."/>
            <person name="Miranda-Saavedra D."/>
            <person name="Barton G.J."/>
            <person name="Westrop G.D."/>
            <person name="Mueller S."/>
            <person name="Dessi D."/>
            <person name="Fiori P.L."/>
            <person name="Ren Q."/>
            <person name="Paulsen I."/>
            <person name="Zhang H."/>
            <person name="Bastida-Corcuera F.D."/>
            <person name="Simoes-Barbosa A."/>
            <person name="Brown M.T."/>
            <person name="Hayes R.D."/>
            <person name="Mukherjee M."/>
            <person name="Okumura C.Y."/>
            <person name="Schneider R."/>
            <person name="Smith A.J."/>
            <person name="Vanacova S."/>
            <person name="Villalvazo M."/>
            <person name="Haas B.J."/>
            <person name="Pertea M."/>
            <person name="Feldblyum T.V."/>
            <person name="Utterback T.R."/>
            <person name="Shu C.L."/>
            <person name="Osoegawa K."/>
            <person name="de Jong P.J."/>
            <person name="Hrdy I."/>
            <person name="Horvathova L."/>
            <person name="Zubacova Z."/>
            <person name="Dolezal P."/>
            <person name="Malik S.B."/>
            <person name="Logsdon J.M. Jr."/>
            <person name="Henze K."/>
            <person name="Gupta A."/>
            <person name="Wang C.C."/>
            <person name="Dunne R.L."/>
            <person name="Upcroft J.A."/>
            <person name="Upcroft P."/>
            <person name="White O."/>
            <person name="Salzberg S.L."/>
            <person name="Tang P."/>
            <person name="Chiu C.-H."/>
            <person name="Lee Y.-S."/>
            <person name="Embley T.M."/>
            <person name="Coombs G.H."/>
            <person name="Mottram J.C."/>
            <person name="Tachezy J."/>
            <person name="Fraser-Liggett C.M."/>
            <person name="Johnson P.J."/>
        </authorList>
    </citation>
    <scope>NUCLEOTIDE SEQUENCE [LARGE SCALE GENOMIC DNA]</scope>
    <source>
        <strain evidence="3">G3</strain>
    </source>
</reference>
<dbReference type="Gene3D" id="1.25.40.20">
    <property type="entry name" value="Ankyrin repeat-containing domain"/>
    <property type="match status" value="2"/>
</dbReference>
<dbReference type="PANTHER" id="PTHR24118:SF99">
    <property type="entry name" value="POTE ANKYRIN DOMAIN FAMILY MEMBER 3C-RELATED"/>
    <property type="match status" value="1"/>
</dbReference>
<dbReference type="SMART" id="SM00248">
    <property type="entry name" value="ANK"/>
    <property type="match status" value="4"/>
</dbReference>
<keyword evidence="4" id="KW-1185">Reference proteome</keyword>
<evidence type="ECO:0000313" key="4">
    <source>
        <dbReference type="Proteomes" id="UP000001542"/>
    </source>
</evidence>
<sequence length="296" mass="33878">MEFMDKSFSEAIINGNNQSIAKLVPEGSEINKCFHGEFKIKSKSKKNVFPFITDPTPIVLCILCEQSQTLKYLLEKYKVDLFQYVGEWAPIHYACCTESYECLAIMLKNKSFQQKIDIPILSSINETNDFKTTALHVAVTNKRYSQVILLTQNLIYAKATTALEFLNQNIPTISHIDQKSMSGNTALHIAVYLKDLEMCKILISGEANPNIENDENISPLAFAKNHNYSEILSVLRNNLLYSRDYLLQKYFSKEFLQEYKIDCDVPIENQLKAKFEDLQSEIIDISAQLSQLESKL</sequence>
<dbReference type="SMR" id="A2G543"/>
<name>A2G543_TRIV3</name>
<dbReference type="PANTHER" id="PTHR24118">
    <property type="entry name" value="POTE ANKYRIN DOMAIN"/>
    <property type="match status" value="1"/>
</dbReference>
<evidence type="ECO:0000256" key="2">
    <source>
        <dbReference type="SAM" id="Coils"/>
    </source>
</evidence>
<protein>
    <submittedName>
        <fullName evidence="3">Uncharacterized protein</fullName>
    </submittedName>
</protein>
<dbReference type="SUPFAM" id="SSF48403">
    <property type="entry name" value="Ankyrin repeat"/>
    <property type="match status" value="1"/>
</dbReference>
<dbReference type="VEuPathDB" id="TrichDB:TVAG_436150"/>
<dbReference type="AlphaFoldDB" id="A2G543"/>
<proteinExistence type="predicted"/>
<feature type="coiled-coil region" evidence="2">
    <location>
        <begin position="268"/>
        <end position="295"/>
    </location>
</feature>
<dbReference type="KEGG" id="tva:4745376"/>
<dbReference type="EMBL" id="DS114408">
    <property type="protein sequence ID" value="EAX87723.1"/>
    <property type="molecule type" value="Genomic_DNA"/>
</dbReference>
<dbReference type="VEuPathDB" id="TrichDB:TVAGG3_0129210"/>